<reference evidence="2" key="2">
    <citation type="submission" date="2015-01" db="EMBL/GenBank/DDBJ databases">
        <title>Evolutionary Origins and Diversification of the Mycorrhizal Mutualists.</title>
        <authorList>
            <consortium name="DOE Joint Genome Institute"/>
            <consortium name="Mycorrhizal Genomics Consortium"/>
            <person name="Kohler A."/>
            <person name="Kuo A."/>
            <person name="Nagy L.G."/>
            <person name="Floudas D."/>
            <person name="Copeland A."/>
            <person name="Barry K.W."/>
            <person name="Cichocki N."/>
            <person name="Veneault-Fourrey C."/>
            <person name="LaButti K."/>
            <person name="Lindquist E.A."/>
            <person name="Lipzen A."/>
            <person name="Lundell T."/>
            <person name="Morin E."/>
            <person name="Murat C."/>
            <person name="Riley R."/>
            <person name="Ohm R."/>
            <person name="Sun H."/>
            <person name="Tunlid A."/>
            <person name="Henrissat B."/>
            <person name="Grigoriev I.V."/>
            <person name="Hibbett D.S."/>
            <person name="Martin F."/>
        </authorList>
    </citation>
    <scope>NUCLEOTIDE SEQUENCE [LARGE SCALE GENOMIC DNA]</scope>
    <source>
        <strain evidence="2">UH-Slu-Lm8-n1</strain>
    </source>
</reference>
<keyword evidence="2" id="KW-1185">Reference proteome</keyword>
<evidence type="ECO:0000313" key="1">
    <source>
        <dbReference type="EMBL" id="KIK32931.1"/>
    </source>
</evidence>
<proteinExistence type="predicted"/>
<dbReference type="OrthoDB" id="10559507at2759"/>
<evidence type="ECO:0000313" key="2">
    <source>
        <dbReference type="Proteomes" id="UP000054485"/>
    </source>
</evidence>
<dbReference type="AlphaFoldDB" id="A0A0C9ZU94"/>
<accession>A0A0C9ZU94</accession>
<sequence>MAQRVPAVVVLTVAMYDSCCDLYTFTTTQALYDFTSLEHALIKETSWFQIIGPSQPLAYNSLFLRCPWNRLDTESHMSDSDLFQLTSISIAASPHPLLKTTPCISWNPPLIFYSGSTFKFRLSSTFSSIA</sequence>
<dbReference type="Proteomes" id="UP000054485">
    <property type="component" value="Unassembled WGS sequence"/>
</dbReference>
<dbReference type="EMBL" id="KN836074">
    <property type="protein sequence ID" value="KIK32931.1"/>
    <property type="molecule type" value="Genomic_DNA"/>
</dbReference>
<gene>
    <name evidence="1" type="ORF">CY34DRAFT_745445</name>
</gene>
<name>A0A0C9ZU94_9AGAM</name>
<dbReference type="InParanoid" id="A0A0C9ZU94"/>
<organism evidence="1 2">
    <name type="scientific">Suillus luteus UH-Slu-Lm8-n1</name>
    <dbReference type="NCBI Taxonomy" id="930992"/>
    <lineage>
        <taxon>Eukaryota</taxon>
        <taxon>Fungi</taxon>
        <taxon>Dikarya</taxon>
        <taxon>Basidiomycota</taxon>
        <taxon>Agaricomycotina</taxon>
        <taxon>Agaricomycetes</taxon>
        <taxon>Agaricomycetidae</taxon>
        <taxon>Boletales</taxon>
        <taxon>Suillineae</taxon>
        <taxon>Suillaceae</taxon>
        <taxon>Suillus</taxon>
    </lineage>
</organism>
<reference evidence="1 2" key="1">
    <citation type="submission" date="2014-04" db="EMBL/GenBank/DDBJ databases">
        <authorList>
            <consortium name="DOE Joint Genome Institute"/>
            <person name="Kuo A."/>
            <person name="Ruytinx J."/>
            <person name="Rineau F."/>
            <person name="Colpaert J."/>
            <person name="Kohler A."/>
            <person name="Nagy L.G."/>
            <person name="Floudas D."/>
            <person name="Copeland A."/>
            <person name="Barry K.W."/>
            <person name="Cichocki N."/>
            <person name="Veneault-Fourrey C."/>
            <person name="LaButti K."/>
            <person name="Lindquist E.A."/>
            <person name="Lipzen A."/>
            <person name="Lundell T."/>
            <person name="Morin E."/>
            <person name="Murat C."/>
            <person name="Sun H."/>
            <person name="Tunlid A."/>
            <person name="Henrissat B."/>
            <person name="Grigoriev I.V."/>
            <person name="Hibbett D.S."/>
            <person name="Martin F."/>
            <person name="Nordberg H.P."/>
            <person name="Cantor M.N."/>
            <person name="Hua S.X."/>
        </authorList>
    </citation>
    <scope>NUCLEOTIDE SEQUENCE [LARGE SCALE GENOMIC DNA]</scope>
    <source>
        <strain evidence="1 2">UH-Slu-Lm8-n1</strain>
    </source>
</reference>
<protein>
    <submittedName>
        <fullName evidence="1">Uncharacterized protein</fullName>
    </submittedName>
</protein>
<dbReference type="HOGENOM" id="CLU_1939527_0_0_1"/>